<dbReference type="InterPro" id="IPR023606">
    <property type="entry name" value="CoA-Trfase_III_dom_1_sf"/>
</dbReference>
<protein>
    <submittedName>
        <fullName evidence="2">CoA transferase</fullName>
    </submittedName>
</protein>
<dbReference type="Gene3D" id="3.30.1540.10">
    <property type="entry name" value="formyl-coa transferase, domain 3"/>
    <property type="match status" value="1"/>
</dbReference>
<dbReference type="Proteomes" id="UP000622707">
    <property type="component" value="Unassembled WGS sequence"/>
</dbReference>
<dbReference type="Pfam" id="PF02515">
    <property type="entry name" value="CoA_transf_3"/>
    <property type="match status" value="1"/>
</dbReference>
<evidence type="ECO:0000256" key="1">
    <source>
        <dbReference type="ARBA" id="ARBA00022679"/>
    </source>
</evidence>
<dbReference type="InterPro" id="IPR003673">
    <property type="entry name" value="CoA-Trfase_fam_III"/>
</dbReference>
<dbReference type="PANTHER" id="PTHR48207:SF3">
    <property type="entry name" value="SUCCINATE--HYDROXYMETHYLGLUTARATE COA-TRANSFERASE"/>
    <property type="match status" value="1"/>
</dbReference>
<sequence>MTGILSNIRVLDLSRVLSGPWAGQMLGDFGADVIKVERPGSGDDLRDQGARLKDREGRETGERSTFLSTNRAKRSITIDLTKPEGQALVRRLAAESDVVIENFKTGDLKRYGLDYGSLREVNPRLVYCSITGFGQSGPYSQMPGYDLLFQAMGGVMALTGVPEGQPGAGPQRAGYPVSDLTSGFYATIGILAALHHRDTVTGRGQHIDLALLDAQVAATSSMAMSYLVAGQLPVRVGMGSQLTAPYGDFDCADGKIMIAVGNDKQFTQLCKVLGRPDLAKEERFATTPSRVAHKQELLPIVAGLLKEQPIAHWIPLLREAVVPAAPIYNFDQVYEDPQIRHRRMVRTVPHPLAGTMQVVANPLNFSETPLEYHRAPPLLGEHTAEILRDVLQLDDAEIERLAQQKVIAA</sequence>
<evidence type="ECO:0000313" key="3">
    <source>
        <dbReference type="Proteomes" id="UP000622707"/>
    </source>
</evidence>
<proteinExistence type="predicted"/>
<dbReference type="GO" id="GO:0016740">
    <property type="term" value="F:transferase activity"/>
    <property type="evidence" value="ECO:0007669"/>
    <property type="project" value="UniProtKB-KW"/>
</dbReference>
<dbReference type="RefSeq" id="WP_201688679.1">
    <property type="nucleotide sequence ID" value="NZ_JAEQND010000004.1"/>
</dbReference>
<gene>
    <name evidence="2" type="ORF">JI746_09085</name>
</gene>
<name>A0ABS1JM04_9BURK</name>
<dbReference type="PANTHER" id="PTHR48207">
    <property type="entry name" value="SUCCINATE--HYDROXYMETHYLGLUTARATE COA-TRANSFERASE"/>
    <property type="match status" value="1"/>
</dbReference>
<evidence type="ECO:0000313" key="2">
    <source>
        <dbReference type="EMBL" id="MBL0425262.1"/>
    </source>
</evidence>
<keyword evidence="3" id="KW-1185">Reference proteome</keyword>
<organism evidence="2 3">
    <name type="scientific">Ramlibacter alkalitolerans</name>
    <dbReference type="NCBI Taxonomy" id="2039631"/>
    <lineage>
        <taxon>Bacteria</taxon>
        <taxon>Pseudomonadati</taxon>
        <taxon>Pseudomonadota</taxon>
        <taxon>Betaproteobacteria</taxon>
        <taxon>Burkholderiales</taxon>
        <taxon>Comamonadaceae</taxon>
        <taxon>Ramlibacter</taxon>
    </lineage>
</organism>
<accession>A0ABS1JM04</accession>
<comment type="caution">
    <text evidence="2">The sequence shown here is derived from an EMBL/GenBank/DDBJ whole genome shotgun (WGS) entry which is preliminary data.</text>
</comment>
<dbReference type="SUPFAM" id="SSF89796">
    <property type="entry name" value="CoA-transferase family III (CaiB/BaiF)"/>
    <property type="match status" value="1"/>
</dbReference>
<dbReference type="InterPro" id="IPR044855">
    <property type="entry name" value="CoA-Trfase_III_dom3_sf"/>
</dbReference>
<dbReference type="EMBL" id="JAEQND010000004">
    <property type="protein sequence ID" value="MBL0425262.1"/>
    <property type="molecule type" value="Genomic_DNA"/>
</dbReference>
<reference evidence="2 3" key="1">
    <citation type="journal article" date="2017" name="Int. J. Syst. Evol. Microbiol.">
        <title>Ramlibacter alkalitolerans sp. nov., alkali-tolerant bacterium isolated from soil of ginseng.</title>
        <authorList>
            <person name="Lee D.H."/>
            <person name="Cha C.J."/>
        </authorList>
    </citation>
    <scope>NUCLEOTIDE SEQUENCE [LARGE SCALE GENOMIC DNA]</scope>
    <source>
        <strain evidence="2 3">KACC 19305</strain>
    </source>
</reference>
<dbReference type="Gene3D" id="3.40.50.10540">
    <property type="entry name" value="Crotonobetainyl-coa:carnitine coa-transferase, domain 1"/>
    <property type="match status" value="1"/>
</dbReference>
<keyword evidence="1 2" id="KW-0808">Transferase</keyword>
<dbReference type="InterPro" id="IPR050483">
    <property type="entry name" value="CoA-transferase_III_domain"/>
</dbReference>